<dbReference type="EMBL" id="CP074133">
    <property type="protein sequence ID" value="QUX22474.1"/>
    <property type="molecule type" value="Genomic_DNA"/>
</dbReference>
<gene>
    <name evidence="2" type="ORF">KGD84_29855</name>
</gene>
<reference evidence="2 3" key="1">
    <citation type="submission" date="2021-05" db="EMBL/GenBank/DDBJ databases">
        <title>Direct Submission.</title>
        <authorList>
            <person name="Li K."/>
            <person name="Gao J."/>
        </authorList>
    </citation>
    <scope>NUCLEOTIDE SEQUENCE [LARGE SCALE GENOMIC DNA]</scope>
    <source>
        <strain evidence="2 3">Mg02</strain>
    </source>
</reference>
<accession>A0ABX8BJP7</accession>
<name>A0ABX8BJP7_9ACTN</name>
<evidence type="ECO:0000313" key="2">
    <source>
        <dbReference type="EMBL" id="QUX22474.1"/>
    </source>
</evidence>
<feature type="region of interest" description="Disordered" evidence="1">
    <location>
        <begin position="35"/>
        <end position="54"/>
    </location>
</feature>
<sequence>MDPILIGGLAGAVGSVVTAFTTQLFAHRTKAQELRHAEQVRERQQSSEDSRAEMARRRTGYIALNSAAREYLTALTDLLRALELDEPRDEERGSIERVRAAYRLSYAEAQLSVNDDILGAASKVNRSLSSLFGLVKRLDHGNPRDGETAKLAETRRQDTWVRLQELRLLMRVDLGVGVPMAGTDEEGSYA</sequence>
<evidence type="ECO:0000256" key="1">
    <source>
        <dbReference type="SAM" id="MobiDB-lite"/>
    </source>
</evidence>
<dbReference type="RefSeq" id="WP_220563690.1">
    <property type="nucleotide sequence ID" value="NZ_CP074133.1"/>
</dbReference>
<protein>
    <submittedName>
        <fullName evidence="2">Uncharacterized protein</fullName>
    </submittedName>
</protein>
<proteinExistence type="predicted"/>
<organism evidence="2 3">
    <name type="scientific">Nocardiopsis changdeensis</name>
    <dbReference type="NCBI Taxonomy" id="2831969"/>
    <lineage>
        <taxon>Bacteria</taxon>
        <taxon>Bacillati</taxon>
        <taxon>Actinomycetota</taxon>
        <taxon>Actinomycetes</taxon>
        <taxon>Streptosporangiales</taxon>
        <taxon>Nocardiopsidaceae</taxon>
        <taxon>Nocardiopsis</taxon>
    </lineage>
</organism>
<evidence type="ECO:0000313" key="3">
    <source>
        <dbReference type="Proteomes" id="UP000676079"/>
    </source>
</evidence>
<dbReference type="Proteomes" id="UP000676079">
    <property type="component" value="Chromosome"/>
</dbReference>
<keyword evidence="3" id="KW-1185">Reference proteome</keyword>